<protein>
    <recommendedName>
        <fullName evidence="3">Condensation domain-containing protein</fullName>
    </recommendedName>
</protein>
<dbReference type="InterPro" id="IPR023213">
    <property type="entry name" value="CAT-like_dom_sf"/>
</dbReference>
<gene>
    <name evidence="1" type="ORF">BOTBODRAFT_34746</name>
</gene>
<dbReference type="PANTHER" id="PTHR42034">
    <property type="entry name" value="CHROMOSOME 7, WHOLE GENOME SHOTGUN SEQUENCE-RELATED"/>
    <property type="match status" value="1"/>
</dbReference>
<evidence type="ECO:0000313" key="1">
    <source>
        <dbReference type="EMBL" id="KDQ12127.1"/>
    </source>
</evidence>
<proteinExistence type="predicted"/>
<dbReference type="EMBL" id="KL198052">
    <property type="protein sequence ID" value="KDQ12127.1"/>
    <property type="molecule type" value="Genomic_DNA"/>
</dbReference>
<sequence>MSTYTWAPSASNPKRWSRRMYGTDAFLTAVAESLSCLCSFTIGVSFTPTQGTVTPSDIRRAWILTRHECPIVAVQCQPPPEHEEDPLEFAYPIETLSEVEKWADGTVRRCPDAPAGSDIFATMSETTNAFNNTDGPYPHEGGSAVRLSWCLLGDGKSIGLLFHVLHASVDGRGAFDIMGRTLKNLGSSTPIASLRWGEEVARLPNPVPIIAGLWKPSDEPTAEYMEWVDNTVTKMGLTDDPFLFPARTDESPSPTLIHREFVQLPSSAFKKFRDTCKRHDLTATEVIIAILYIAQSTPMERHYKFFGGPLPDTPGTVSFFPVDPRRYIKDEHTGNAMTLANIPLDLPLLKKAIDDSGCLERGKELKIGKVFWEEFTQKLKKEWRDETESQDTYAYSHEWMKTIVAGLEGIPDAHKTIGPLMSSLGTLNAFVASQYRSETLAFDTRHIHIAFRSIARSIVSHWWSFNGMFIIQCGACDEFYPVNVVREMMEEVKRWIDVVAAESDAKARL</sequence>
<keyword evidence="2" id="KW-1185">Reference proteome</keyword>
<dbReference type="OrthoDB" id="3252971at2759"/>
<organism evidence="1 2">
    <name type="scientific">Botryobasidium botryosum (strain FD-172 SS1)</name>
    <dbReference type="NCBI Taxonomy" id="930990"/>
    <lineage>
        <taxon>Eukaryota</taxon>
        <taxon>Fungi</taxon>
        <taxon>Dikarya</taxon>
        <taxon>Basidiomycota</taxon>
        <taxon>Agaricomycotina</taxon>
        <taxon>Agaricomycetes</taxon>
        <taxon>Cantharellales</taxon>
        <taxon>Botryobasidiaceae</taxon>
        <taxon>Botryobasidium</taxon>
    </lineage>
</organism>
<reference evidence="2" key="1">
    <citation type="journal article" date="2014" name="Proc. Natl. Acad. Sci. U.S.A.">
        <title>Extensive sampling of basidiomycete genomes demonstrates inadequacy of the white-rot/brown-rot paradigm for wood decay fungi.</title>
        <authorList>
            <person name="Riley R."/>
            <person name="Salamov A.A."/>
            <person name="Brown D.W."/>
            <person name="Nagy L.G."/>
            <person name="Floudas D."/>
            <person name="Held B.W."/>
            <person name="Levasseur A."/>
            <person name="Lombard V."/>
            <person name="Morin E."/>
            <person name="Otillar R."/>
            <person name="Lindquist E.A."/>
            <person name="Sun H."/>
            <person name="LaButti K.M."/>
            <person name="Schmutz J."/>
            <person name="Jabbour D."/>
            <person name="Luo H."/>
            <person name="Baker S.E."/>
            <person name="Pisabarro A.G."/>
            <person name="Walton J.D."/>
            <person name="Blanchette R.A."/>
            <person name="Henrissat B."/>
            <person name="Martin F."/>
            <person name="Cullen D."/>
            <person name="Hibbett D.S."/>
            <person name="Grigoriev I.V."/>
        </authorList>
    </citation>
    <scope>NUCLEOTIDE SEQUENCE [LARGE SCALE GENOMIC DNA]</scope>
    <source>
        <strain evidence="2">FD-172 SS1</strain>
    </source>
</reference>
<accession>A0A067MJR7</accession>
<dbReference type="PANTHER" id="PTHR42034:SF1">
    <property type="entry name" value="CONDENSATION DOMAIN-CONTAINING PROTEIN"/>
    <property type="match status" value="1"/>
</dbReference>
<dbReference type="InParanoid" id="A0A067MJR7"/>
<name>A0A067MJR7_BOTB1</name>
<dbReference type="Proteomes" id="UP000027195">
    <property type="component" value="Unassembled WGS sequence"/>
</dbReference>
<evidence type="ECO:0008006" key="3">
    <source>
        <dbReference type="Google" id="ProtNLM"/>
    </source>
</evidence>
<dbReference type="Gene3D" id="3.30.559.10">
    <property type="entry name" value="Chloramphenicol acetyltransferase-like domain"/>
    <property type="match status" value="1"/>
</dbReference>
<dbReference type="AlphaFoldDB" id="A0A067MJR7"/>
<evidence type="ECO:0000313" key="2">
    <source>
        <dbReference type="Proteomes" id="UP000027195"/>
    </source>
</evidence>
<dbReference type="HOGENOM" id="CLU_560178_0_0_1"/>